<proteinExistence type="predicted"/>
<dbReference type="Pfam" id="PF26589">
    <property type="entry name" value="DUF8186"/>
    <property type="match status" value="1"/>
</dbReference>
<name>A0A4C2EHI3_9EURY</name>
<gene>
    <name evidence="4" type="ORF">Harman_00080</name>
</gene>
<evidence type="ECO:0000313" key="4">
    <source>
        <dbReference type="EMBL" id="GCF12073.1"/>
    </source>
</evidence>
<sequence length="559" mass="61701">MFGFVCFNVVLATVTPVVAGHPPEEPDHGVNGSSFWDLWSGDEERQIADSDNVSAPRALRITTDVPLDKPPAAAETWNRRDIAEMPATDRSTAIHPTGATRTDGTYLKDVGVAIAGITPSTKALLSERQQPLYVPPNGTVFGTVDYRVAIPDETDTPTRRTEWNVTGHEVQSVTLLMDGEPVKNTTTDNVVRIAYRNQSKNATGSQSLTLRATATVQLMETVYREKTVCRPVNGNRTCRDWWTKHVETHNETVTVEQTRQVSVYNPELSGYRTTYPNGDTGVVVFRSHPWYGLHLPAGGIRGSWRFYVARDQQWDTLVETDEETTTTRHSPVHPVQVHAYPIRTETTQDAYRDITVLDSYGREFQAPDLSSSVALDSIQGTYVGSFGIAARAPSRDRDQSVRATGLVRGSQTRLSSDSTATIPVNKSEINLTIQNTTANTVTVEVTLKDAKTGVPIATVSRDGYIQLDGQRINTTANGTVQTTIPRQGDAITATYKPDDWWRTVPGYVSDSETVHVGGTVLRYVHLLFTLGVQVGTLLLAGFLIDRITGWGFWPPWRNL</sequence>
<feature type="domain" description="DUF8186" evidence="1">
    <location>
        <begin position="84"/>
        <end position="264"/>
    </location>
</feature>
<feature type="domain" description="DUF8186" evidence="2">
    <location>
        <begin position="268"/>
        <end position="413"/>
    </location>
</feature>
<organism evidence="4 5">
    <name type="scientific">Haloarcula mannanilytica</name>
    <dbReference type="NCBI Taxonomy" id="2509225"/>
    <lineage>
        <taxon>Archaea</taxon>
        <taxon>Methanobacteriati</taxon>
        <taxon>Methanobacteriota</taxon>
        <taxon>Stenosarchaea group</taxon>
        <taxon>Halobacteria</taxon>
        <taxon>Halobacteriales</taxon>
        <taxon>Haloarculaceae</taxon>
        <taxon>Haloarcula</taxon>
    </lineage>
</organism>
<dbReference type="InterPro" id="IPR058499">
    <property type="entry name" value="DUF8186"/>
</dbReference>
<accession>A0A4C2EHI3</accession>
<evidence type="ECO:0000259" key="3">
    <source>
        <dbReference type="Pfam" id="PF26591"/>
    </source>
</evidence>
<dbReference type="Pfam" id="PF26590">
    <property type="entry name" value="DUF8186_M"/>
    <property type="match status" value="1"/>
</dbReference>
<evidence type="ECO:0000259" key="1">
    <source>
        <dbReference type="Pfam" id="PF26589"/>
    </source>
</evidence>
<dbReference type="Pfam" id="PF26591">
    <property type="entry name" value="DUF8186_C"/>
    <property type="match status" value="1"/>
</dbReference>
<feature type="domain" description="DUF8186" evidence="3">
    <location>
        <begin position="424"/>
        <end position="514"/>
    </location>
</feature>
<reference evidence="4 5" key="1">
    <citation type="submission" date="2019-02" db="EMBL/GenBank/DDBJ databases">
        <title>Haloarcula mannanilyticum sp. nov., a mannan degrading haloarchaeon isolated from commercial salt.</title>
        <authorList>
            <person name="Enomoto S."/>
            <person name="Shimane Y."/>
            <person name="Kamekura M."/>
            <person name="Ito T."/>
            <person name="Moriya O."/>
            <person name="Ihara K."/>
            <person name="Takahashi-Ando N."/>
            <person name="Fukushima Y."/>
            <person name="Yoshida Y."/>
            <person name="Usama R."/>
            <person name="Takai K."/>
            <person name="Minegishi H."/>
        </authorList>
    </citation>
    <scope>NUCLEOTIDE SEQUENCE [LARGE SCALE GENOMIC DNA]</scope>
    <source>
        <strain evidence="4 5">MD130-1</strain>
    </source>
</reference>
<dbReference type="AlphaFoldDB" id="A0A4C2EHI3"/>
<dbReference type="InterPro" id="IPR058910">
    <property type="entry name" value="DUF8186_M"/>
</dbReference>
<evidence type="ECO:0000313" key="5">
    <source>
        <dbReference type="Proteomes" id="UP000304382"/>
    </source>
</evidence>
<dbReference type="Proteomes" id="UP000304382">
    <property type="component" value="Unassembled WGS sequence"/>
</dbReference>
<protein>
    <submittedName>
        <fullName evidence="4">Uncharacterized protein</fullName>
    </submittedName>
</protein>
<comment type="caution">
    <text evidence="4">The sequence shown here is derived from an EMBL/GenBank/DDBJ whole genome shotgun (WGS) entry which is preliminary data.</text>
</comment>
<keyword evidence="5" id="KW-1185">Reference proteome</keyword>
<dbReference type="EMBL" id="BIXZ01000001">
    <property type="protein sequence ID" value="GCF12073.1"/>
    <property type="molecule type" value="Genomic_DNA"/>
</dbReference>
<dbReference type="InterPro" id="IPR058911">
    <property type="entry name" value="DUF8186_C"/>
</dbReference>
<evidence type="ECO:0000259" key="2">
    <source>
        <dbReference type="Pfam" id="PF26590"/>
    </source>
</evidence>